<gene>
    <name evidence="18" type="primary">Dana\GF16527</name>
    <name evidence="18" type="synonym">dana_GLEANR_17796</name>
    <name evidence="18" type="ORF">GF16527</name>
</gene>
<feature type="region of interest" description="Disordered" evidence="11">
    <location>
        <begin position="1151"/>
        <end position="1238"/>
    </location>
</feature>
<feature type="domain" description="Nrap protein" evidence="14">
    <location>
        <begin position="480"/>
        <end position="642"/>
    </location>
</feature>
<keyword evidence="7 10" id="KW-0539">Nucleus</keyword>
<dbReference type="HOGENOM" id="CLU_003502_0_1_1"/>
<feature type="domain" description="Nrap protein" evidence="17">
    <location>
        <begin position="1021"/>
        <end position="1144"/>
    </location>
</feature>
<dbReference type="OrthoDB" id="10251401at2759"/>
<evidence type="ECO:0000259" key="16">
    <source>
        <dbReference type="Pfam" id="PF17406"/>
    </source>
</evidence>
<dbReference type="Pfam" id="PF03813">
    <property type="entry name" value="Nrap"/>
    <property type="match status" value="1"/>
</dbReference>
<feature type="compositionally biased region" description="Basic and acidic residues" evidence="11">
    <location>
        <begin position="9"/>
        <end position="29"/>
    </location>
</feature>
<dbReference type="Pfam" id="PF17404">
    <property type="entry name" value="Nrap_D3"/>
    <property type="match status" value="1"/>
</dbReference>
<evidence type="ECO:0000256" key="6">
    <source>
        <dbReference type="ARBA" id="ARBA00022884"/>
    </source>
</evidence>
<dbReference type="Gene3D" id="3.30.70.3030">
    <property type="match status" value="1"/>
</dbReference>
<feature type="domain" description="Nrap protein" evidence="16">
    <location>
        <begin position="858"/>
        <end position="1017"/>
    </location>
</feature>
<dbReference type="OMA" id="NPHGGKE"/>
<keyword evidence="5" id="KW-0158">Chromosome</keyword>
<evidence type="ECO:0000313" key="19">
    <source>
        <dbReference type="Proteomes" id="UP000007801"/>
    </source>
</evidence>
<dbReference type="eggNOG" id="KOG2054">
    <property type="taxonomic scope" value="Eukaryota"/>
</dbReference>
<dbReference type="GO" id="GO:0006409">
    <property type="term" value="P:tRNA export from nucleus"/>
    <property type="evidence" value="ECO:0007669"/>
    <property type="project" value="TreeGrafter"/>
</dbReference>
<dbReference type="InterPro" id="IPR035369">
    <property type="entry name" value="Nrap_D4"/>
</dbReference>
<evidence type="ECO:0000256" key="11">
    <source>
        <dbReference type="SAM" id="MobiDB-lite"/>
    </source>
</evidence>
<dbReference type="CTD" id="41973"/>
<comment type="subcellular location">
    <subcellularLocation>
        <location evidence="1">Chromosome</location>
    </subcellularLocation>
    <subcellularLocation>
        <location evidence="2 10">Nucleus</location>
        <location evidence="2 10">Nucleolus</location>
    </subcellularLocation>
</comment>
<evidence type="ECO:0000256" key="9">
    <source>
        <dbReference type="ARBA" id="ARBA00035020"/>
    </source>
</evidence>
<evidence type="ECO:0000259" key="12">
    <source>
        <dbReference type="Pfam" id="PF03813"/>
    </source>
</evidence>
<dbReference type="GO" id="GO:0005694">
    <property type="term" value="C:chromosome"/>
    <property type="evidence" value="ECO:0007669"/>
    <property type="project" value="UniProtKB-SubCell"/>
</dbReference>
<comment type="subunit">
    <text evidence="9">Part of the small subunit (SSU) processome, composed of more than 70 proteins and the RNA chaperone small nucleolar RNA (snoRNA) U3.</text>
</comment>
<evidence type="ECO:0000259" key="17">
    <source>
        <dbReference type="Pfam" id="PF17407"/>
    </source>
</evidence>
<feature type="domain" description="Nrap protein" evidence="15">
    <location>
        <begin position="673"/>
        <end position="856"/>
    </location>
</feature>
<dbReference type="GO" id="GO:0032545">
    <property type="term" value="C:CURI complex"/>
    <property type="evidence" value="ECO:0007669"/>
    <property type="project" value="TreeGrafter"/>
</dbReference>
<sequence>MVKVKRNAVKNDAKKAARKDSTDSVVEHDSPDEDQSDLEQAISSTDDGFEEPSPVRKDPQPTSASQSKLKPKKNKFKDEAKNVKPPTLEEMKELRDTRNLFHSNLFKLQVKEMLEELQLKTKYSEFIEHWLESFTAFAAQLKDGLMEGSNLEVPLRLSQKATGFMFSKPTRDPYLIGAASTGTLLGPKIVVDVALEMPKESIHKEDYINLRYDQRRALYLTYVTERMREYPEYAQDLFSFNYFANNPLKPVLELTPAAKQVTKHLQIRLFITAPLNSFKPGRFVPWNNNIRPAFYKDEWDEEEPLPSTQHYNANVLFDLTLSENQKHLDQFFKGKRNFQDGLLLLKVWLRQRELNVGFSGFGAHILGSFIVYLNQHRVLHQSSSSYQVARTVWNQLANTDWTSGISLAPTGLKADDMEKVAKHYDVVFLDVTNQYNLCANIPLHLYQRVRAEAKLAVDLLNDTKINSFPYIFMQKCPLYSRVDNILKITNYSCVEQMLLLHSKPRVKYDYADYGYPQLLQLLTELLQKGLSERVQAILPLETATVAWPVESEAPAIGKYIQLGFILHPDHAYEVLNKGPAANDDPEGAAEFRRFWGDKSNLRRFQDGSITEAVVWGTAQDAPFKKRLIVRQIVLHLLEHHLQVDSKDVQYIASELEQVYRLSPWFKVAHLKTKLPIEQETDSEALSPHVIRCYDELARQLHGLDELPLEIVSISGTSPVFRYCEPQPVLPQARLKGDHILATQVQQVVIQLGQSGKWPSELTALRALKTAFLIEIGEKLEAQFRLKWSITSEGLLVLKQGFCFMIQLAHSKELALVKQAVTDRGVTTYVDNPESRALEREHHILPKVSGALHSLHQTHSAFGPTVLLAKRWIATQLLDEGLWPAMATELLVAHLFQQRHAPQPIASPQAGFIRFLQLLSHTDWTSELILLNFNNSWQEQQIADLENSFRTDRQSYPHLVVATSYDQQHAGRLWTSEQAPNRPVLGHVTKLARHSFEMIQTSLMSKDLRFVRPAQLFRASNEGYDLVIQLKPDLVPNTLCYDLGSPFVSFGQPNFQIPLAGVDRLAAVVSQLRSAYSDFAAFFYNPHGGKELAIMWRPPSEFAPKPFKVNEVQACTPCDNGKVQVNRETLLEDFKLLLKDFYLRIATPEELRREQREHQQPKRYFNNEKEKETEKDSPKPKKQKLQGSAKTTPKTKKQKLQGTVKTTLKPKKQKLNAPVTTKLPKQNRTIKASTLSASN</sequence>
<protein>
    <recommendedName>
        <fullName evidence="4 10">Nucleolar protein 6</fullName>
    </recommendedName>
</protein>
<reference evidence="18 19" key="1">
    <citation type="journal article" date="2007" name="Nature">
        <title>Evolution of genes and genomes on the Drosophila phylogeny.</title>
        <authorList>
            <consortium name="Drosophila 12 Genomes Consortium"/>
            <person name="Clark A.G."/>
            <person name="Eisen M.B."/>
            <person name="Smith D.R."/>
            <person name="Bergman C.M."/>
            <person name="Oliver B."/>
            <person name="Markow T.A."/>
            <person name="Kaufman T.C."/>
            <person name="Kellis M."/>
            <person name="Gelbart W."/>
            <person name="Iyer V.N."/>
            <person name="Pollard D.A."/>
            <person name="Sackton T.B."/>
            <person name="Larracuente A.M."/>
            <person name="Singh N.D."/>
            <person name="Abad J.P."/>
            <person name="Abt D.N."/>
            <person name="Adryan B."/>
            <person name="Aguade M."/>
            <person name="Akashi H."/>
            <person name="Anderson W.W."/>
            <person name="Aquadro C.F."/>
            <person name="Ardell D.H."/>
            <person name="Arguello R."/>
            <person name="Artieri C.G."/>
            <person name="Barbash D.A."/>
            <person name="Barker D."/>
            <person name="Barsanti P."/>
            <person name="Batterham P."/>
            <person name="Batzoglou S."/>
            <person name="Begun D."/>
            <person name="Bhutkar A."/>
            <person name="Blanco E."/>
            <person name="Bosak S.A."/>
            <person name="Bradley R.K."/>
            <person name="Brand A.D."/>
            <person name="Brent M.R."/>
            <person name="Brooks A.N."/>
            <person name="Brown R.H."/>
            <person name="Butlin R.K."/>
            <person name="Caggese C."/>
            <person name="Calvi B.R."/>
            <person name="Bernardo de Carvalho A."/>
            <person name="Caspi A."/>
            <person name="Castrezana S."/>
            <person name="Celniker S.E."/>
            <person name="Chang J.L."/>
            <person name="Chapple C."/>
            <person name="Chatterji S."/>
            <person name="Chinwalla A."/>
            <person name="Civetta A."/>
            <person name="Clifton S.W."/>
            <person name="Comeron J.M."/>
            <person name="Costello J.C."/>
            <person name="Coyne J.A."/>
            <person name="Daub J."/>
            <person name="David R.G."/>
            <person name="Delcher A.L."/>
            <person name="Delehaunty K."/>
            <person name="Do C.B."/>
            <person name="Ebling H."/>
            <person name="Edwards K."/>
            <person name="Eickbush T."/>
            <person name="Evans J.D."/>
            <person name="Filipski A."/>
            <person name="Findeiss S."/>
            <person name="Freyhult E."/>
            <person name="Fulton L."/>
            <person name="Fulton R."/>
            <person name="Garcia A.C."/>
            <person name="Gardiner A."/>
            <person name="Garfield D.A."/>
            <person name="Garvin B.E."/>
            <person name="Gibson G."/>
            <person name="Gilbert D."/>
            <person name="Gnerre S."/>
            <person name="Godfrey J."/>
            <person name="Good R."/>
            <person name="Gotea V."/>
            <person name="Gravely B."/>
            <person name="Greenberg A.J."/>
            <person name="Griffiths-Jones S."/>
            <person name="Gross S."/>
            <person name="Guigo R."/>
            <person name="Gustafson E.A."/>
            <person name="Haerty W."/>
            <person name="Hahn M.W."/>
            <person name="Halligan D.L."/>
            <person name="Halpern A.L."/>
            <person name="Halter G.M."/>
            <person name="Han M.V."/>
            <person name="Heger A."/>
            <person name="Hillier L."/>
            <person name="Hinrichs A.S."/>
            <person name="Holmes I."/>
            <person name="Hoskins R.A."/>
            <person name="Hubisz M.J."/>
            <person name="Hultmark D."/>
            <person name="Huntley M.A."/>
            <person name="Jaffe D.B."/>
            <person name="Jagadeeshan S."/>
            <person name="Jeck W.R."/>
            <person name="Johnson J."/>
            <person name="Jones C.D."/>
            <person name="Jordan W.C."/>
            <person name="Karpen G.H."/>
            <person name="Kataoka E."/>
            <person name="Keightley P.D."/>
            <person name="Kheradpour P."/>
            <person name="Kirkness E.F."/>
            <person name="Koerich L.B."/>
            <person name="Kristiansen K."/>
            <person name="Kudrna D."/>
            <person name="Kulathinal R.J."/>
            <person name="Kumar S."/>
            <person name="Kwok R."/>
            <person name="Lander E."/>
            <person name="Langley C.H."/>
            <person name="Lapoint R."/>
            <person name="Lazzaro B.P."/>
            <person name="Lee S.J."/>
            <person name="Levesque L."/>
            <person name="Li R."/>
            <person name="Lin C.F."/>
            <person name="Lin M.F."/>
            <person name="Lindblad-Toh K."/>
            <person name="Llopart A."/>
            <person name="Long M."/>
            <person name="Low L."/>
            <person name="Lozovsky E."/>
            <person name="Lu J."/>
            <person name="Luo M."/>
            <person name="Machado C.A."/>
            <person name="Makalowski W."/>
            <person name="Marzo M."/>
            <person name="Matsuda M."/>
            <person name="Matzkin L."/>
            <person name="McAllister B."/>
            <person name="McBride C.S."/>
            <person name="McKernan B."/>
            <person name="McKernan K."/>
            <person name="Mendez-Lago M."/>
            <person name="Minx P."/>
            <person name="Mollenhauer M.U."/>
            <person name="Montooth K."/>
            <person name="Mount S.M."/>
            <person name="Mu X."/>
            <person name="Myers E."/>
            <person name="Negre B."/>
            <person name="Newfeld S."/>
            <person name="Nielsen R."/>
            <person name="Noor M.A."/>
            <person name="O'Grady P."/>
            <person name="Pachter L."/>
            <person name="Papaceit M."/>
            <person name="Parisi M.J."/>
            <person name="Parisi M."/>
            <person name="Parts L."/>
            <person name="Pedersen J.S."/>
            <person name="Pesole G."/>
            <person name="Phillippy A.M."/>
            <person name="Ponting C.P."/>
            <person name="Pop M."/>
            <person name="Porcelli D."/>
            <person name="Powell J.R."/>
            <person name="Prohaska S."/>
            <person name="Pruitt K."/>
            <person name="Puig M."/>
            <person name="Quesneville H."/>
            <person name="Ram K.R."/>
            <person name="Rand D."/>
            <person name="Rasmussen M.D."/>
            <person name="Reed L.K."/>
            <person name="Reenan R."/>
            <person name="Reily A."/>
            <person name="Remington K.A."/>
            <person name="Rieger T.T."/>
            <person name="Ritchie M.G."/>
            <person name="Robin C."/>
            <person name="Rogers Y.H."/>
            <person name="Rohde C."/>
            <person name="Rozas J."/>
            <person name="Rubenfield M.J."/>
            <person name="Ruiz A."/>
            <person name="Russo S."/>
            <person name="Salzberg S.L."/>
            <person name="Sanchez-Gracia A."/>
            <person name="Saranga D.J."/>
            <person name="Sato H."/>
            <person name="Schaeffer S.W."/>
            <person name="Schatz M.C."/>
            <person name="Schlenke T."/>
            <person name="Schwartz R."/>
            <person name="Segarra C."/>
            <person name="Singh R.S."/>
            <person name="Sirot L."/>
            <person name="Sirota M."/>
            <person name="Sisneros N.B."/>
            <person name="Smith C.D."/>
            <person name="Smith T.F."/>
            <person name="Spieth J."/>
            <person name="Stage D.E."/>
            <person name="Stark A."/>
            <person name="Stephan W."/>
            <person name="Strausberg R.L."/>
            <person name="Strempel S."/>
            <person name="Sturgill D."/>
            <person name="Sutton G."/>
            <person name="Sutton G.G."/>
            <person name="Tao W."/>
            <person name="Teichmann S."/>
            <person name="Tobari Y.N."/>
            <person name="Tomimura Y."/>
            <person name="Tsolas J.M."/>
            <person name="Valente V.L."/>
            <person name="Venter E."/>
            <person name="Venter J.C."/>
            <person name="Vicario S."/>
            <person name="Vieira F.G."/>
            <person name="Vilella A.J."/>
            <person name="Villasante A."/>
            <person name="Walenz B."/>
            <person name="Wang J."/>
            <person name="Wasserman M."/>
            <person name="Watts T."/>
            <person name="Wilson D."/>
            <person name="Wilson R.K."/>
            <person name="Wing R.A."/>
            <person name="Wolfner M.F."/>
            <person name="Wong A."/>
            <person name="Wong G.K."/>
            <person name="Wu C.I."/>
            <person name="Wu G."/>
            <person name="Yamamoto D."/>
            <person name="Yang H.P."/>
            <person name="Yang S.P."/>
            <person name="Yorke J.A."/>
            <person name="Yoshida K."/>
            <person name="Zdobnov E."/>
            <person name="Zhang P."/>
            <person name="Zhang Y."/>
            <person name="Zimin A.V."/>
            <person name="Baldwin J."/>
            <person name="Abdouelleil A."/>
            <person name="Abdulkadir J."/>
            <person name="Abebe A."/>
            <person name="Abera B."/>
            <person name="Abreu J."/>
            <person name="Acer S.C."/>
            <person name="Aftuck L."/>
            <person name="Alexander A."/>
            <person name="An P."/>
            <person name="Anderson E."/>
            <person name="Anderson S."/>
            <person name="Arachi H."/>
            <person name="Azer M."/>
            <person name="Bachantsang P."/>
            <person name="Barry A."/>
            <person name="Bayul T."/>
            <person name="Berlin A."/>
            <person name="Bessette D."/>
            <person name="Bloom T."/>
            <person name="Blye J."/>
            <person name="Boguslavskiy L."/>
            <person name="Bonnet C."/>
            <person name="Boukhgalter B."/>
            <person name="Bourzgui I."/>
            <person name="Brown A."/>
            <person name="Cahill P."/>
            <person name="Channer S."/>
            <person name="Cheshatsang Y."/>
            <person name="Chuda L."/>
            <person name="Citroen M."/>
            <person name="Collymore A."/>
            <person name="Cooke P."/>
            <person name="Costello M."/>
            <person name="D'Aco K."/>
            <person name="Daza R."/>
            <person name="De Haan G."/>
            <person name="DeGray S."/>
            <person name="DeMaso C."/>
            <person name="Dhargay N."/>
            <person name="Dooley K."/>
            <person name="Dooley E."/>
            <person name="Doricent M."/>
            <person name="Dorje P."/>
            <person name="Dorjee K."/>
            <person name="Dupes A."/>
            <person name="Elong R."/>
            <person name="Falk J."/>
            <person name="Farina A."/>
            <person name="Faro S."/>
            <person name="Ferguson D."/>
            <person name="Fisher S."/>
            <person name="Foley C.D."/>
            <person name="Franke A."/>
            <person name="Friedrich D."/>
            <person name="Gadbois L."/>
            <person name="Gearin G."/>
            <person name="Gearin C.R."/>
            <person name="Giannoukos G."/>
            <person name="Goode T."/>
            <person name="Graham J."/>
            <person name="Grandbois E."/>
            <person name="Grewal S."/>
            <person name="Gyaltsen K."/>
            <person name="Hafez N."/>
            <person name="Hagos B."/>
            <person name="Hall J."/>
            <person name="Henson C."/>
            <person name="Hollinger A."/>
            <person name="Honan T."/>
            <person name="Huard M.D."/>
            <person name="Hughes L."/>
            <person name="Hurhula B."/>
            <person name="Husby M.E."/>
            <person name="Kamat A."/>
            <person name="Kanga B."/>
            <person name="Kashin S."/>
            <person name="Khazanovich D."/>
            <person name="Kisner P."/>
            <person name="Lance K."/>
            <person name="Lara M."/>
            <person name="Lee W."/>
            <person name="Lennon N."/>
            <person name="Letendre F."/>
            <person name="LeVine R."/>
            <person name="Lipovsky A."/>
            <person name="Liu X."/>
            <person name="Liu J."/>
            <person name="Liu S."/>
            <person name="Lokyitsang T."/>
            <person name="Lokyitsang Y."/>
            <person name="Lubonja R."/>
            <person name="Lui A."/>
            <person name="MacDonald P."/>
            <person name="Magnisalis V."/>
            <person name="Maru K."/>
            <person name="Matthews C."/>
            <person name="McCusker W."/>
            <person name="McDonough S."/>
            <person name="Mehta T."/>
            <person name="Meldrim J."/>
            <person name="Meneus L."/>
            <person name="Mihai O."/>
            <person name="Mihalev A."/>
            <person name="Mihova T."/>
            <person name="Mittelman R."/>
            <person name="Mlenga V."/>
            <person name="Montmayeur A."/>
            <person name="Mulrain L."/>
            <person name="Navidi A."/>
            <person name="Naylor J."/>
            <person name="Negash T."/>
            <person name="Nguyen T."/>
            <person name="Nguyen N."/>
            <person name="Nicol R."/>
            <person name="Norbu C."/>
            <person name="Norbu N."/>
            <person name="Novod N."/>
            <person name="O'Neill B."/>
            <person name="Osman S."/>
            <person name="Markiewicz E."/>
            <person name="Oyono O.L."/>
            <person name="Patti C."/>
            <person name="Phunkhang P."/>
            <person name="Pierre F."/>
            <person name="Priest M."/>
            <person name="Raghuraman S."/>
            <person name="Rege F."/>
            <person name="Reyes R."/>
            <person name="Rise C."/>
            <person name="Rogov P."/>
            <person name="Ross K."/>
            <person name="Ryan E."/>
            <person name="Settipalli S."/>
            <person name="Shea T."/>
            <person name="Sherpa N."/>
            <person name="Shi L."/>
            <person name="Shih D."/>
            <person name="Sparrow T."/>
            <person name="Spaulding J."/>
            <person name="Stalker J."/>
            <person name="Stange-Thomann N."/>
            <person name="Stavropoulos S."/>
            <person name="Stone C."/>
            <person name="Strader C."/>
            <person name="Tesfaye S."/>
            <person name="Thomson T."/>
            <person name="Thoulutsang Y."/>
            <person name="Thoulutsang D."/>
            <person name="Topham K."/>
            <person name="Topping I."/>
            <person name="Tsamla T."/>
            <person name="Vassiliev H."/>
            <person name="Vo A."/>
            <person name="Wangchuk T."/>
            <person name="Wangdi T."/>
            <person name="Weiand M."/>
            <person name="Wilkinson J."/>
            <person name="Wilson A."/>
            <person name="Yadav S."/>
            <person name="Young G."/>
            <person name="Yu Q."/>
            <person name="Zembek L."/>
            <person name="Zhong D."/>
            <person name="Zimmer A."/>
            <person name="Zwirko Z."/>
            <person name="Jaffe D.B."/>
            <person name="Alvarez P."/>
            <person name="Brockman W."/>
            <person name="Butler J."/>
            <person name="Chin C."/>
            <person name="Gnerre S."/>
            <person name="Grabherr M."/>
            <person name="Kleber M."/>
            <person name="Mauceli E."/>
            <person name="MacCallum I."/>
        </authorList>
    </citation>
    <scope>NUCLEOTIDE SEQUENCE [LARGE SCALE GENOMIC DNA]</scope>
    <source>
        <strain evidence="19">Tucson 14024-0371.13</strain>
    </source>
</reference>
<dbReference type="Pfam" id="PF17407">
    <property type="entry name" value="Nrap_D6"/>
    <property type="match status" value="1"/>
</dbReference>
<comment type="function">
    <text evidence="8">Part of the small subunit (SSU) processome, first precursor of the small eukaryotic ribosomal subunit. During the assembly of the SSU processome in the nucleolus, many ribosome biogenesis factors, an RNA chaperone and ribosomal proteins associate with the nascent pre-rRNA and work in concert to generate RNA folding, modifications, rearrangements and cleavage as well as targeted degradation of pre-ribosomal RNA by the RNA exosome.</text>
</comment>
<dbReference type="Pfam" id="PF17403">
    <property type="entry name" value="Nrap_D2"/>
    <property type="match status" value="1"/>
</dbReference>
<dbReference type="PANTHER" id="PTHR17972:SF0">
    <property type="entry name" value="NUCLEOLAR PROTEIN 6"/>
    <property type="match status" value="1"/>
</dbReference>
<evidence type="ECO:0000256" key="8">
    <source>
        <dbReference type="ARBA" id="ARBA00035000"/>
    </source>
</evidence>
<feature type="region of interest" description="Disordered" evidence="11">
    <location>
        <begin position="1"/>
        <end position="88"/>
    </location>
</feature>
<dbReference type="GO" id="GO:0032040">
    <property type="term" value="C:small-subunit processome"/>
    <property type="evidence" value="ECO:0007669"/>
    <property type="project" value="TreeGrafter"/>
</dbReference>
<dbReference type="InterPro" id="IPR035082">
    <property type="entry name" value="Nrap_D1"/>
</dbReference>
<proteinExistence type="inferred from homology"/>
<dbReference type="STRING" id="7217.B3M2H6"/>
<dbReference type="Proteomes" id="UP000007801">
    <property type="component" value="Unassembled WGS sequence"/>
</dbReference>
<dbReference type="PANTHER" id="PTHR17972">
    <property type="entry name" value="NUCLEOLAR RNA-ASSOCIATED PROTEIN"/>
    <property type="match status" value="1"/>
</dbReference>
<dbReference type="FunCoup" id="B3M2H6">
    <property type="interactions" value="1620"/>
</dbReference>
<dbReference type="EMBL" id="CH902617">
    <property type="protein sequence ID" value="EDV43429.1"/>
    <property type="molecule type" value="Genomic_DNA"/>
</dbReference>
<evidence type="ECO:0000256" key="2">
    <source>
        <dbReference type="ARBA" id="ARBA00004604"/>
    </source>
</evidence>
<dbReference type="InParanoid" id="B3M2H6"/>
<feature type="compositionally biased region" description="Basic and acidic residues" evidence="11">
    <location>
        <begin position="76"/>
        <end position="88"/>
    </location>
</feature>
<keyword evidence="6 10" id="KW-0694">RNA-binding</keyword>
<dbReference type="GO" id="GO:0006364">
    <property type="term" value="P:rRNA processing"/>
    <property type="evidence" value="ECO:0007669"/>
    <property type="project" value="TreeGrafter"/>
</dbReference>
<dbReference type="InterPro" id="IPR035371">
    <property type="entry name" value="Nrap_D6"/>
</dbReference>
<evidence type="ECO:0000256" key="3">
    <source>
        <dbReference type="ARBA" id="ARBA00006674"/>
    </source>
</evidence>
<evidence type="ECO:0000259" key="13">
    <source>
        <dbReference type="Pfam" id="PF17403"/>
    </source>
</evidence>
<evidence type="ECO:0000256" key="5">
    <source>
        <dbReference type="ARBA" id="ARBA00022454"/>
    </source>
</evidence>
<dbReference type="InterPro" id="IPR005554">
    <property type="entry name" value="NOL6/Upt22"/>
</dbReference>
<dbReference type="GeneID" id="6499323"/>
<name>B3M2H6_DROAN</name>
<dbReference type="GO" id="GO:0034456">
    <property type="term" value="C:UTP-C complex"/>
    <property type="evidence" value="ECO:0007669"/>
    <property type="project" value="TreeGrafter"/>
</dbReference>
<dbReference type="AlphaFoldDB" id="B3M2H6"/>
<dbReference type="GO" id="GO:0003723">
    <property type="term" value="F:RNA binding"/>
    <property type="evidence" value="ECO:0007669"/>
    <property type="project" value="UniProtKB-KW"/>
</dbReference>
<keyword evidence="19" id="KW-1185">Reference proteome</keyword>
<feature type="domain" description="Nrap protein" evidence="13">
    <location>
        <begin position="337"/>
        <end position="475"/>
    </location>
</feature>
<dbReference type="FunFam" id="1.10.1410.10:FF:000005">
    <property type="entry name" value="Nucleolar protein 6"/>
    <property type="match status" value="1"/>
</dbReference>
<evidence type="ECO:0000259" key="15">
    <source>
        <dbReference type="Pfam" id="PF17405"/>
    </source>
</evidence>
<feature type="compositionally biased region" description="Basic and acidic residues" evidence="11">
    <location>
        <begin position="1151"/>
        <end position="1178"/>
    </location>
</feature>
<evidence type="ECO:0000256" key="4">
    <source>
        <dbReference type="ARBA" id="ARBA00016437"/>
    </source>
</evidence>
<dbReference type="InterPro" id="IPR035367">
    <property type="entry name" value="Nrap_D2"/>
</dbReference>
<dbReference type="FunFam" id="3.30.70.3030:FF:000008">
    <property type="entry name" value="Nucleolar protein 6"/>
    <property type="match status" value="1"/>
</dbReference>
<evidence type="ECO:0000259" key="14">
    <source>
        <dbReference type="Pfam" id="PF17404"/>
    </source>
</evidence>
<comment type="similarity">
    <text evidence="3 10">Belongs to the NRAP family.</text>
</comment>
<feature type="compositionally biased region" description="Polar residues" evidence="11">
    <location>
        <begin position="1222"/>
        <end position="1238"/>
    </location>
</feature>
<dbReference type="InterPro" id="IPR035368">
    <property type="entry name" value="Nrap_D3"/>
</dbReference>
<dbReference type="PhylomeDB" id="B3M2H6"/>
<evidence type="ECO:0000256" key="10">
    <source>
        <dbReference type="RuleBase" id="RU364032"/>
    </source>
</evidence>
<dbReference type="Pfam" id="PF17405">
    <property type="entry name" value="Nrap_D4"/>
    <property type="match status" value="1"/>
</dbReference>
<organism evidence="18 19">
    <name type="scientific">Drosophila ananassae</name>
    <name type="common">Fruit fly</name>
    <dbReference type="NCBI Taxonomy" id="7217"/>
    <lineage>
        <taxon>Eukaryota</taxon>
        <taxon>Metazoa</taxon>
        <taxon>Ecdysozoa</taxon>
        <taxon>Arthropoda</taxon>
        <taxon>Hexapoda</taxon>
        <taxon>Insecta</taxon>
        <taxon>Pterygota</taxon>
        <taxon>Neoptera</taxon>
        <taxon>Endopterygota</taxon>
        <taxon>Diptera</taxon>
        <taxon>Brachycera</taxon>
        <taxon>Muscomorpha</taxon>
        <taxon>Ephydroidea</taxon>
        <taxon>Drosophilidae</taxon>
        <taxon>Drosophila</taxon>
        <taxon>Sophophora</taxon>
    </lineage>
</organism>
<accession>B3M2H6</accession>
<dbReference type="Pfam" id="PF17406">
    <property type="entry name" value="Nrap_D5"/>
    <property type="match status" value="1"/>
</dbReference>
<evidence type="ECO:0000313" key="18">
    <source>
        <dbReference type="EMBL" id="EDV43429.1"/>
    </source>
</evidence>
<dbReference type="Gene3D" id="1.10.1410.10">
    <property type="match status" value="2"/>
</dbReference>
<evidence type="ECO:0000256" key="7">
    <source>
        <dbReference type="ARBA" id="ARBA00023242"/>
    </source>
</evidence>
<dbReference type="FunFam" id="1.10.1410.10:FF:000006">
    <property type="entry name" value="Nucleolar protein 6"/>
    <property type="match status" value="1"/>
</dbReference>
<feature type="domain" description="Nrap protein" evidence="12">
    <location>
        <begin position="191"/>
        <end position="333"/>
    </location>
</feature>
<dbReference type="InterPro" id="IPR035370">
    <property type="entry name" value="Nrap_D5"/>
</dbReference>
<evidence type="ECO:0000256" key="1">
    <source>
        <dbReference type="ARBA" id="ARBA00004286"/>
    </source>
</evidence>
<dbReference type="KEGG" id="dan:6499323"/>